<dbReference type="eggNOG" id="ENOG502Z7T1">
    <property type="taxonomic scope" value="Bacteria"/>
</dbReference>
<keyword evidence="3" id="KW-1185">Reference proteome</keyword>
<organism evidence="2 3">
    <name type="scientific">Flavobacterium reichenbachii</name>
    <dbReference type="NCBI Taxonomy" id="362418"/>
    <lineage>
        <taxon>Bacteria</taxon>
        <taxon>Pseudomonadati</taxon>
        <taxon>Bacteroidota</taxon>
        <taxon>Flavobacteriia</taxon>
        <taxon>Flavobacteriales</taxon>
        <taxon>Flavobacteriaceae</taxon>
        <taxon>Flavobacterium</taxon>
    </lineage>
</organism>
<dbReference type="GO" id="GO:0005737">
    <property type="term" value="C:cytoplasm"/>
    <property type="evidence" value="ECO:0007669"/>
    <property type="project" value="TreeGrafter"/>
</dbReference>
<dbReference type="OrthoDB" id="9023549at2"/>
<proteinExistence type="predicted"/>
<dbReference type="EMBL" id="JPRL01000001">
    <property type="protein sequence ID" value="KFF05477.1"/>
    <property type="molecule type" value="Genomic_DNA"/>
</dbReference>
<dbReference type="AlphaFoldDB" id="A0A085ZM13"/>
<accession>A0A085ZM13</accession>
<dbReference type="InterPro" id="IPR020941">
    <property type="entry name" value="SUFU-like_domain"/>
</dbReference>
<dbReference type="InterPro" id="IPR017429">
    <property type="entry name" value="Suppressor_of_fused_bac"/>
</dbReference>
<evidence type="ECO:0000313" key="2">
    <source>
        <dbReference type="EMBL" id="KFF05477.1"/>
    </source>
</evidence>
<dbReference type="RefSeq" id="WP_035682929.1">
    <property type="nucleotide sequence ID" value="NZ_JPRL01000001.1"/>
</dbReference>
<evidence type="ECO:0000313" key="3">
    <source>
        <dbReference type="Proteomes" id="UP000028715"/>
    </source>
</evidence>
<dbReference type="Proteomes" id="UP000028715">
    <property type="component" value="Unassembled WGS sequence"/>
</dbReference>
<name>A0A085ZM13_9FLAO</name>
<dbReference type="PIRSF" id="PIRSF038192">
    <property type="entry name" value="Txn_reg_BtrU_prd"/>
    <property type="match status" value="1"/>
</dbReference>
<dbReference type="SUPFAM" id="SSF103359">
    <property type="entry name" value="Suppressor of Fused, N-terminal domain"/>
    <property type="match status" value="1"/>
</dbReference>
<feature type="domain" description="Suppressor of fused-like" evidence="1">
    <location>
        <begin position="47"/>
        <end position="214"/>
    </location>
</feature>
<comment type="caution">
    <text evidence="2">The sequence shown here is derived from an EMBL/GenBank/DDBJ whole genome shotgun (WGS) entry which is preliminary data.</text>
</comment>
<reference evidence="2 3" key="1">
    <citation type="submission" date="2014-07" db="EMBL/GenBank/DDBJ databases">
        <title>Genome of Flavobacterium reichenbachii LMG 25512.</title>
        <authorList>
            <person name="Stropko S.J."/>
            <person name="Pipes S.E."/>
            <person name="Newman J.D."/>
        </authorList>
    </citation>
    <scope>NUCLEOTIDE SEQUENCE [LARGE SCALE GENOMIC DNA]</scope>
    <source>
        <strain evidence="2 3">LMG 25512</strain>
    </source>
</reference>
<dbReference type="STRING" id="362418.IW19_08080"/>
<dbReference type="InterPro" id="IPR007768">
    <property type="entry name" value="Suppressor_of_fused"/>
</dbReference>
<dbReference type="Pfam" id="PF05076">
    <property type="entry name" value="SUFU"/>
    <property type="match status" value="1"/>
</dbReference>
<dbReference type="PANTHER" id="PTHR10928:SF2">
    <property type="entry name" value="SUPPRESSOR OF FUSED HOMOLOG"/>
    <property type="match status" value="1"/>
</dbReference>
<gene>
    <name evidence="2" type="ORF">IW19_08080</name>
</gene>
<sequence length="215" mass="24969">MTLEEYKKEFSEDDAVGWLSIDKEFDRLYPNQEPKHYAPAISYMLGGESPLDGVSIYESTKETEHFHFITYGFSELYYNEEKVDGEFSKWGFELTFRLKPFAEDNGNPSWAIALLQNIAKYVFSSGNWFEEFHYMPANGPIRLDTETEITALVFVKDPEIEKKQTPHGEVSFLQIVGITSEEYNDILESRKTVEEIVDHLKQNNPLLITDLTRKN</sequence>
<protein>
    <submittedName>
        <fullName evidence="2">Riboflavin biosynthesis protein</fullName>
    </submittedName>
</protein>
<evidence type="ECO:0000259" key="1">
    <source>
        <dbReference type="Pfam" id="PF05076"/>
    </source>
</evidence>
<dbReference type="PANTHER" id="PTHR10928">
    <property type="entry name" value="SUPPRESSOR OF FUSED"/>
    <property type="match status" value="1"/>
</dbReference>
<dbReference type="InterPro" id="IPR037181">
    <property type="entry name" value="SUFU_N"/>
</dbReference>